<evidence type="ECO:0000313" key="2">
    <source>
        <dbReference type="EMBL" id="KAG2917808.1"/>
    </source>
</evidence>
<dbReference type="Proteomes" id="UP000697107">
    <property type="component" value="Unassembled WGS sequence"/>
</dbReference>
<dbReference type="EMBL" id="RCMK01000646">
    <property type="protein sequence ID" value="KAG2917808.1"/>
    <property type="molecule type" value="Genomic_DNA"/>
</dbReference>
<accession>A0A8T1EZR7</accession>
<dbReference type="Proteomes" id="UP000736787">
    <property type="component" value="Unassembled WGS sequence"/>
</dbReference>
<reference evidence="3" key="1">
    <citation type="submission" date="2018-10" db="EMBL/GenBank/DDBJ databases">
        <title>Effector identification in a new, highly contiguous assembly of the strawberry crown rot pathogen Phytophthora cactorum.</title>
        <authorList>
            <person name="Armitage A.D."/>
            <person name="Nellist C.F."/>
            <person name="Bates H."/>
            <person name="Vickerstaff R.J."/>
            <person name="Harrison R.J."/>
        </authorList>
    </citation>
    <scope>NUCLEOTIDE SEQUENCE</scope>
    <source>
        <strain evidence="1">15-7</strain>
        <strain evidence="2">4040</strain>
        <strain evidence="3">P415</strain>
    </source>
</reference>
<evidence type="ECO:0000313" key="4">
    <source>
        <dbReference type="Proteomes" id="UP000697107"/>
    </source>
</evidence>
<proteinExistence type="predicted"/>
<dbReference type="EMBL" id="RCML01001470">
    <property type="protein sequence ID" value="KAG2962360.1"/>
    <property type="molecule type" value="Genomic_DNA"/>
</dbReference>
<evidence type="ECO:0000313" key="1">
    <source>
        <dbReference type="EMBL" id="KAG2851062.1"/>
    </source>
</evidence>
<protein>
    <submittedName>
        <fullName evidence="3">Uncharacterized protein</fullName>
    </submittedName>
</protein>
<comment type="caution">
    <text evidence="3">The sequence shown here is derived from an EMBL/GenBank/DDBJ whole genome shotgun (WGS) entry which is preliminary data.</text>
</comment>
<dbReference type="AlphaFoldDB" id="A0A8T1EZR7"/>
<gene>
    <name evidence="1" type="ORF">PC113_g16233</name>
    <name evidence="2" type="ORF">PC117_g17302</name>
    <name evidence="3" type="ORF">PC118_g21465</name>
</gene>
<evidence type="ECO:0000313" key="3">
    <source>
        <dbReference type="EMBL" id="KAG2962360.1"/>
    </source>
</evidence>
<dbReference type="VEuPathDB" id="FungiDB:PC110_g21891"/>
<dbReference type="EMBL" id="RCMG01000634">
    <property type="protein sequence ID" value="KAG2851062.1"/>
    <property type="molecule type" value="Genomic_DNA"/>
</dbReference>
<organism evidence="3 4">
    <name type="scientific">Phytophthora cactorum</name>
    <dbReference type="NCBI Taxonomy" id="29920"/>
    <lineage>
        <taxon>Eukaryota</taxon>
        <taxon>Sar</taxon>
        <taxon>Stramenopiles</taxon>
        <taxon>Oomycota</taxon>
        <taxon>Peronosporomycetes</taxon>
        <taxon>Peronosporales</taxon>
        <taxon>Peronosporaceae</taxon>
        <taxon>Phytophthora</taxon>
    </lineage>
</organism>
<name>A0A8T1EZR7_9STRA</name>
<sequence>MDSVTDAMLLAEMKRKIGGMVNDRVPDVSRLFANELKMDLSEVDVEARIARYFMSFDRWVEENGFSGMLGRGPVVGEGGCNGVTRKWLHVATWLHGGFSNVGV</sequence>
<dbReference type="Proteomes" id="UP000735874">
    <property type="component" value="Unassembled WGS sequence"/>
</dbReference>